<gene>
    <name evidence="11" type="ORF">D9619_007926</name>
</gene>
<dbReference type="EMBL" id="JAACJJ010000057">
    <property type="protein sequence ID" value="KAF5311000.1"/>
    <property type="molecule type" value="Genomic_DNA"/>
</dbReference>
<dbReference type="Pfam" id="PF10451">
    <property type="entry name" value="Stn1"/>
    <property type="match status" value="1"/>
</dbReference>
<feature type="domain" description="CST complex subunit Stn1 N-terminal" evidence="10">
    <location>
        <begin position="79"/>
        <end position="124"/>
    </location>
</feature>
<dbReference type="GO" id="GO:0005634">
    <property type="term" value="C:nucleus"/>
    <property type="evidence" value="ECO:0007669"/>
    <property type="project" value="UniProtKB-SubCell"/>
</dbReference>
<dbReference type="PANTHER" id="PTHR13989">
    <property type="entry name" value="REPLICATION PROTEIN A-RELATED"/>
    <property type="match status" value="1"/>
</dbReference>
<proteinExistence type="predicted"/>
<feature type="compositionally biased region" description="Low complexity" evidence="9">
    <location>
        <begin position="504"/>
        <end position="530"/>
    </location>
</feature>
<evidence type="ECO:0000256" key="3">
    <source>
        <dbReference type="ARBA" id="ARBA00017411"/>
    </source>
</evidence>
<feature type="compositionally biased region" description="Basic and acidic residues" evidence="9">
    <location>
        <begin position="415"/>
        <end position="427"/>
    </location>
</feature>
<protein>
    <recommendedName>
        <fullName evidence="3">CST complex subunit STN1</fullName>
    </recommendedName>
    <alternativeName>
        <fullName evidence="8">Suppressor of cdc thirteen homolog</fullName>
    </alternativeName>
</protein>
<name>A0A8H5ATT9_9AGAR</name>
<keyword evidence="12" id="KW-1185">Reference proteome</keyword>
<dbReference type="SUPFAM" id="SSF50249">
    <property type="entry name" value="Nucleic acid-binding proteins"/>
    <property type="match status" value="1"/>
</dbReference>
<comment type="caution">
    <text evidence="11">The sequence shown here is derived from an EMBL/GenBank/DDBJ whole genome shotgun (WGS) entry which is preliminary data.</text>
</comment>
<evidence type="ECO:0000256" key="1">
    <source>
        <dbReference type="ARBA" id="ARBA00004123"/>
    </source>
</evidence>
<keyword evidence="5" id="KW-0779">Telomere</keyword>
<dbReference type="GO" id="GO:0000781">
    <property type="term" value="C:chromosome, telomeric region"/>
    <property type="evidence" value="ECO:0007669"/>
    <property type="project" value="UniProtKB-SubCell"/>
</dbReference>
<dbReference type="AlphaFoldDB" id="A0A8H5ATT9"/>
<reference evidence="11 12" key="1">
    <citation type="journal article" date="2020" name="ISME J.">
        <title>Uncovering the hidden diversity of litter-decomposition mechanisms in mushroom-forming fungi.</title>
        <authorList>
            <person name="Floudas D."/>
            <person name="Bentzer J."/>
            <person name="Ahren D."/>
            <person name="Johansson T."/>
            <person name="Persson P."/>
            <person name="Tunlid A."/>
        </authorList>
    </citation>
    <scope>NUCLEOTIDE SEQUENCE [LARGE SCALE GENOMIC DNA]</scope>
    <source>
        <strain evidence="11 12">CBS 101986</strain>
    </source>
</reference>
<keyword evidence="4" id="KW-0158">Chromosome</keyword>
<evidence type="ECO:0000256" key="4">
    <source>
        <dbReference type="ARBA" id="ARBA00022454"/>
    </source>
</evidence>
<evidence type="ECO:0000259" key="10">
    <source>
        <dbReference type="Pfam" id="PF10451"/>
    </source>
</evidence>
<evidence type="ECO:0000256" key="8">
    <source>
        <dbReference type="ARBA" id="ARBA00030039"/>
    </source>
</evidence>
<feature type="region of interest" description="Disordered" evidence="9">
    <location>
        <begin position="415"/>
        <end position="446"/>
    </location>
</feature>
<evidence type="ECO:0000256" key="2">
    <source>
        <dbReference type="ARBA" id="ARBA00004574"/>
    </source>
</evidence>
<feature type="compositionally biased region" description="Low complexity" evidence="9">
    <location>
        <begin position="428"/>
        <end position="446"/>
    </location>
</feature>
<feature type="compositionally biased region" description="Polar residues" evidence="9">
    <location>
        <begin position="229"/>
        <end position="238"/>
    </location>
</feature>
<dbReference type="GO" id="GO:0003677">
    <property type="term" value="F:DNA binding"/>
    <property type="evidence" value="ECO:0007669"/>
    <property type="project" value="UniProtKB-KW"/>
</dbReference>
<keyword evidence="6" id="KW-0238">DNA-binding</keyword>
<dbReference type="Gene3D" id="2.40.50.140">
    <property type="entry name" value="Nucleic acid-binding proteins"/>
    <property type="match status" value="1"/>
</dbReference>
<keyword evidence="7" id="KW-0539">Nucleus</keyword>
<dbReference type="PANTHER" id="PTHR13989:SF33">
    <property type="entry name" value="CST COMPLEX SUBUNIT STN1"/>
    <property type="match status" value="1"/>
</dbReference>
<evidence type="ECO:0000256" key="6">
    <source>
        <dbReference type="ARBA" id="ARBA00023125"/>
    </source>
</evidence>
<feature type="region of interest" description="Disordered" evidence="9">
    <location>
        <begin position="305"/>
        <end position="357"/>
    </location>
</feature>
<feature type="compositionally biased region" description="Low complexity" evidence="9">
    <location>
        <begin position="239"/>
        <end position="265"/>
    </location>
</feature>
<dbReference type="InterPro" id="IPR012340">
    <property type="entry name" value="NA-bd_OB-fold"/>
</dbReference>
<feature type="region of interest" description="Disordered" evidence="9">
    <location>
        <begin position="209"/>
        <end position="279"/>
    </location>
</feature>
<evidence type="ECO:0000256" key="7">
    <source>
        <dbReference type="ARBA" id="ARBA00023242"/>
    </source>
</evidence>
<dbReference type="Proteomes" id="UP000567179">
    <property type="component" value="Unassembled WGS sequence"/>
</dbReference>
<organism evidence="11 12">
    <name type="scientific">Psilocybe cf. subviscida</name>
    <dbReference type="NCBI Taxonomy" id="2480587"/>
    <lineage>
        <taxon>Eukaryota</taxon>
        <taxon>Fungi</taxon>
        <taxon>Dikarya</taxon>
        <taxon>Basidiomycota</taxon>
        <taxon>Agaricomycotina</taxon>
        <taxon>Agaricomycetes</taxon>
        <taxon>Agaricomycetidae</taxon>
        <taxon>Agaricales</taxon>
        <taxon>Agaricineae</taxon>
        <taxon>Strophariaceae</taxon>
        <taxon>Psilocybe</taxon>
    </lineage>
</organism>
<dbReference type="InterPro" id="IPR018856">
    <property type="entry name" value="Stn1_N"/>
</dbReference>
<feature type="region of interest" description="Disordered" evidence="9">
    <location>
        <begin position="504"/>
        <end position="539"/>
    </location>
</feature>
<evidence type="ECO:0000256" key="5">
    <source>
        <dbReference type="ARBA" id="ARBA00022895"/>
    </source>
</evidence>
<accession>A0A8H5ATT9</accession>
<evidence type="ECO:0000313" key="12">
    <source>
        <dbReference type="Proteomes" id="UP000567179"/>
    </source>
</evidence>
<dbReference type="InterPro" id="IPR040260">
    <property type="entry name" value="RFA2-like"/>
</dbReference>
<evidence type="ECO:0000313" key="11">
    <source>
        <dbReference type="EMBL" id="KAF5311000.1"/>
    </source>
</evidence>
<dbReference type="OrthoDB" id="77828at2759"/>
<sequence>MSFTTTHTPTKTLTRTSSIYLASPSKRRRIGTSGENEATHLRPNHTTKQIYSWTFRSEAVALCSVNHALTMRADEAENYDFYWLGSVPCRSVKVVGMVVGVVTKDNKVIYTVDDGTGVIDCSHTHKVAQPPPTDTLSKYKAPVELPKDLVPLVNVGGVARFQGRLRPLHESRQIVLDDVTPCPLNDELQHAKTVRHLYKTVYSRKEPFVIPEPPPATPKKKPVRVVAETPTSPATVAASSPIKPQSSPISSPVKSVTSDSSPVKPLTHSPIKLRHPSRLHTHDLTDNTFRIYVKHYMSHAPLIEDDDDDEHAANHDDDVSQVPTTPTKRRRAPDDTPRQRPYGGGCSTPRPRIEPINFGTKMPASIIAKDSSNPDTVDNTTTPQLKGFTLSYLRRVPELSLLASRVVEAVARRHYREERKRLKERSSSSRTKPPSSASSSSSGVLPPAKFAEKKKRLFKWAVIELLHEGGIALWDGPVRRCPPAHARAGVGELSKLWKASTSTSMTSDSSLFGNTTTNTTNTTTSNLTSSQQDLEDEEAREYLSDPSSTHAEESYVPLTPPYLASAVENAISVLVAHYASIGRPYAGATKEGILSVLRKDDRWRFVGDWSVEETLVWLKERGRVWKMPGVGGAGGGGAGSGRWDLTA</sequence>
<evidence type="ECO:0000256" key="9">
    <source>
        <dbReference type="SAM" id="MobiDB-lite"/>
    </source>
</evidence>
<comment type="subcellular location">
    <subcellularLocation>
        <location evidence="2">Chromosome</location>
        <location evidence="2">Telomere</location>
    </subcellularLocation>
    <subcellularLocation>
        <location evidence="1">Nucleus</location>
    </subcellularLocation>
</comment>